<dbReference type="EMBL" id="ASHM01008418">
    <property type="protein sequence ID" value="PNY16315.1"/>
    <property type="molecule type" value="Genomic_DNA"/>
</dbReference>
<accession>A0A2K3PM05</accession>
<dbReference type="Proteomes" id="UP000236291">
    <property type="component" value="Unassembled WGS sequence"/>
</dbReference>
<proteinExistence type="predicted"/>
<reference evidence="1 2" key="1">
    <citation type="journal article" date="2014" name="Am. J. Bot.">
        <title>Genome assembly and annotation for red clover (Trifolium pratense; Fabaceae).</title>
        <authorList>
            <person name="Istvanek J."/>
            <person name="Jaros M."/>
            <person name="Krenek A."/>
            <person name="Repkova J."/>
        </authorList>
    </citation>
    <scope>NUCLEOTIDE SEQUENCE [LARGE SCALE GENOMIC DNA]</scope>
    <source>
        <strain evidence="2">cv. Tatra</strain>
        <tissue evidence="1">Young leaves</tissue>
    </source>
</reference>
<evidence type="ECO:0000313" key="2">
    <source>
        <dbReference type="Proteomes" id="UP000236291"/>
    </source>
</evidence>
<reference evidence="1 2" key="2">
    <citation type="journal article" date="2017" name="Front. Plant Sci.">
        <title>Gene Classification and Mining of Molecular Markers Useful in Red Clover (Trifolium pratense) Breeding.</title>
        <authorList>
            <person name="Istvanek J."/>
            <person name="Dluhosova J."/>
            <person name="Dluhos P."/>
            <person name="Patkova L."/>
            <person name="Nedelnik J."/>
            <person name="Repkova J."/>
        </authorList>
    </citation>
    <scope>NUCLEOTIDE SEQUENCE [LARGE SCALE GENOMIC DNA]</scope>
    <source>
        <strain evidence="2">cv. Tatra</strain>
        <tissue evidence="1">Young leaves</tissue>
    </source>
</reference>
<sequence length="94" mass="11150">MSLNTSMNKWTKLNMILNTSLNTWTKLKKRLKSNNMTLKKRPSLNHHHLHEKEIQELHGDETHHQLRDMVVVQVTCRCCRCLESMLLPRCGEEK</sequence>
<evidence type="ECO:0000313" key="1">
    <source>
        <dbReference type="EMBL" id="PNY16315.1"/>
    </source>
</evidence>
<organism evidence="1 2">
    <name type="scientific">Trifolium pratense</name>
    <name type="common">Red clover</name>
    <dbReference type="NCBI Taxonomy" id="57577"/>
    <lineage>
        <taxon>Eukaryota</taxon>
        <taxon>Viridiplantae</taxon>
        <taxon>Streptophyta</taxon>
        <taxon>Embryophyta</taxon>
        <taxon>Tracheophyta</taxon>
        <taxon>Spermatophyta</taxon>
        <taxon>Magnoliopsida</taxon>
        <taxon>eudicotyledons</taxon>
        <taxon>Gunneridae</taxon>
        <taxon>Pentapetalae</taxon>
        <taxon>rosids</taxon>
        <taxon>fabids</taxon>
        <taxon>Fabales</taxon>
        <taxon>Fabaceae</taxon>
        <taxon>Papilionoideae</taxon>
        <taxon>50 kb inversion clade</taxon>
        <taxon>NPAAA clade</taxon>
        <taxon>Hologalegina</taxon>
        <taxon>IRL clade</taxon>
        <taxon>Trifolieae</taxon>
        <taxon>Trifolium</taxon>
    </lineage>
</organism>
<gene>
    <name evidence="1" type="ORF">L195_g013032</name>
</gene>
<comment type="caution">
    <text evidence="1">The sequence shown here is derived from an EMBL/GenBank/DDBJ whole genome shotgun (WGS) entry which is preliminary data.</text>
</comment>
<dbReference type="AlphaFoldDB" id="A0A2K3PM05"/>
<name>A0A2K3PM05_TRIPR</name>
<protein>
    <submittedName>
        <fullName evidence="1">Uncharacterized protein</fullName>
    </submittedName>
</protein>